<dbReference type="PANTHER" id="PTHR47424:SF3">
    <property type="entry name" value="REGULATORY PROTEIN GAL4"/>
    <property type="match status" value="1"/>
</dbReference>
<dbReference type="InterPro" id="IPR051127">
    <property type="entry name" value="Fungal_SecMet_Regulators"/>
</dbReference>
<reference evidence="6 7" key="1">
    <citation type="journal article" date="2015" name="Genome Biol. Evol.">
        <title>Phylogenomic analyses indicate that early fungi evolved digesting cell walls of algal ancestors of land plants.</title>
        <authorList>
            <person name="Chang Y."/>
            <person name="Wang S."/>
            <person name="Sekimoto S."/>
            <person name="Aerts A.L."/>
            <person name="Choi C."/>
            <person name="Clum A."/>
            <person name="LaButti K.M."/>
            <person name="Lindquist E.A."/>
            <person name="Yee Ngan C."/>
            <person name="Ohm R.A."/>
            <person name="Salamov A.A."/>
            <person name="Grigoriev I.V."/>
            <person name="Spatafora J.W."/>
            <person name="Berbee M.L."/>
        </authorList>
    </citation>
    <scope>NUCLEOTIDE SEQUENCE [LARGE SCALE GENOMIC DNA]</scope>
    <source>
        <strain evidence="6 7">NRRL 1564</strain>
    </source>
</reference>
<evidence type="ECO:0000256" key="1">
    <source>
        <dbReference type="ARBA" id="ARBA00023015"/>
    </source>
</evidence>
<name>A0A2G5BJ58_COERN</name>
<accession>A0A2G5BJ58</accession>
<dbReference type="Pfam" id="PF04082">
    <property type="entry name" value="Fungal_trans"/>
    <property type="match status" value="1"/>
</dbReference>
<dbReference type="CDD" id="cd12148">
    <property type="entry name" value="fungal_TF_MHR"/>
    <property type="match status" value="1"/>
</dbReference>
<evidence type="ECO:0000259" key="5">
    <source>
        <dbReference type="SMART" id="SM00906"/>
    </source>
</evidence>
<keyword evidence="3" id="KW-0804">Transcription</keyword>
<feature type="non-terminal residue" evidence="6">
    <location>
        <position position="78"/>
    </location>
</feature>
<feature type="domain" description="Xylanolytic transcriptional activator regulatory" evidence="5">
    <location>
        <begin position="5"/>
        <end position="78"/>
    </location>
</feature>
<dbReference type="AlphaFoldDB" id="A0A2G5BJ58"/>
<dbReference type="GO" id="GO:0008270">
    <property type="term" value="F:zinc ion binding"/>
    <property type="evidence" value="ECO:0007669"/>
    <property type="project" value="InterPro"/>
</dbReference>
<evidence type="ECO:0000256" key="3">
    <source>
        <dbReference type="ARBA" id="ARBA00023163"/>
    </source>
</evidence>
<keyword evidence="4" id="KW-0539">Nucleus</keyword>
<keyword evidence="7" id="KW-1185">Reference proteome</keyword>
<dbReference type="GO" id="GO:0000981">
    <property type="term" value="F:DNA-binding transcription factor activity, RNA polymerase II-specific"/>
    <property type="evidence" value="ECO:0007669"/>
    <property type="project" value="TreeGrafter"/>
</dbReference>
<dbReference type="STRING" id="763665.A0A2G5BJ58"/>
<dbReference type="PANTHER" id="PTHR47424">
    <property type="entry name" value="REGULATORY PROTEIN GAL4"/>
    <property type="match status" value="1"/>
</dbReference>
<dbReference type="GO" id="GO:0006351">
    <property type="term" value="P:DNA-templated transcription"/>
    <property type="evidence" value="ECO:0007669"/>
    <property type="project" value="InterPro"/>
</dbReference>
<keyword evidence="2" id="KW-0238">DNA-binding</keyword>
<evidence type="ECO:0000313" key="7">
    <source>
        <dbReference type="Proteomes" id="UP000242474"/>
    </source>
</evidence>
<evidence type="ECO:0000256" key="4">
    <source>
        <dbReference type="ARBA" id="ARBA00023242"/>
    </source>
</evidence>
<dbReference type="EMBL" id="KZ303488">
    <property type="protein sequence ID" value="PIA19021.1"/>
    <property type="molecule type" value="Genomic_DNA"/>
</dbReference>
<dbReference type="GO" id="GO:0000978">
    <property type="term" value="F:RNA polymerase II cis-regulatory region sequence-specific DNA binding"/>
    <property type="evidence" value="ECO:0007669"/>
    <property type="project" value="TreeGrafter"/>
</dbReference>
<dbReference type="GO" id="GO:0000435">
    <property type="term" value="P:positive regulation of transcription from RNA polymerase II promoter by galactose"/>
    <property type="evidence" value="ECO:0007669"/>
    <property type="project" value="TreeGrafter"/>
</dbReference>
<dbReference type="OrthoDB" id="2406834at2759"/>
<evidence type="ECO:0000256" key="2">
    <source>
        <dbReference type="ARBA" id="ARBA00023125"/>
    </source>
</evidence>
<dbReference type="InterPro" id="IPR007219">
    <property type="entry name" value="XnlR_reg_dom"/>
</dbReference>
<organism evidence="6 7">
    <name type="scientific">Coemansia reversa (strain ATCC 12441 / NRRL 1564)</name>
    <dbReference type="NCBI Taxonomy" id="763665"/>
    <lineage>
        <taxon>Eukaryota</taxon>
        <taxon>Fungi</taxon>
        <taxon>Fungi incertae sedis</taxon>
        <taxon>Zoopagomycota</taxon>
        <taxon>Kickxellomycotina</taxon>
        <taxon>Kickxellomycetes</taxon>
        <taxon>Kickxellales</taxon>
        <taxon>Kickxellaceae</taxon>
        <taxon>Coemansia</taxon>
    </lineage>
</organism>
<dbReference type="GO" id="GO:0005634">
    <property type="term" value="C:nucleus"/>
    <property type="evidence" value="ECO:0007669"/>
    <property type="project" value="TreeGrafter"/>
</dbReference>
<protein>
    <recommendedName>
        <fullName evidence="5">Xylanolytic transcriptional activator regulatory domain-containing protein</fullName>
    </recommendedName>
</protein>
<dbReference type="SMART" id="SM00906">
    <property type="entry name" value="Fungal_trans"/>
    <property type="match status" value="1"/>
</dbReference>
<gene>
    <name evidence="6" type="ORF">COEREDRAFT_38230</name>
</gene>
<evidence type="ECO:0000313" key="6">
    <source>
        <dbReference type="EMBL" id="PIA19021.1"/>
    </source>
</evidence>
<proteinExistence type="predicted"/>
<keyword evidence="1" id="KW-0805">Transcription regulation</keyword>
<dbReference type="Proteomes" id="UP000242474">
    <property type="component" value="Unassembled WGS sequence"/>
</dbReference>
<sequence length="78" mass="8875">MSTRSWLYSGMAIRKAYDLGLHRGVSASRGKTPALLSQTDMEIRQRAWWGCYIMDIMVSATLGRPTTIRDFTFDAPYP</sequence>